<evidence type="ECO:0000256" key="1">
    <source>
        <dbReference type="ARBA" id="ARBA00006817"/>
    </source>
</evidence>
<dbReference type="KEGG" id="nav:JQS30_12835"/>
<evidence type="ECO:0000259" key="2">
    <source>
        <dbReference type="Pfam" id="PF08327"/>
    </source>
</evidence>
<evidence type="ECO:0000313" key="3">
    <source>
        <dbReference type="EMBL" id="QSB04651.1"/>
    </source>
</evidence>
<protein>
    <submittedName>
        <fullName evidence="3">SRPBCC family protein</fullName>
    </submittedName>
</protein>
<dbReference type="Proteomes" id="UP000662939">
    <property type="component" value="Chromosome"/>
</dbReference>
<keyword evidence="4" id="KW-1185">Reference proteome</keyword>
<organism evidence="3 4">
    <name type="scientific">Natronoglycomyces albus</name>
    <dbReference type="NCBI Taxonomy" id="2811108"/>
    <lineage>
        <taxon>Bacteria</taxon>
        <taxon>Bacillati</taxon>
        <taxon>Actinomycetota</taxon>
        <taxon>Actinomycetes</taxon>
        <taxon>Glycomycetales</taxon>
        <taxon>Glycomycetaceae</taxon>
        <taxon>Natronoglycomyces</taxon>
    </lineage>
</organism>
<proteinExistence type="inferred from homology"/>
<dbReference type="AlphaFoldDB" id="A0A895XFM8"/>
<dbReference type="InterPro" id="IPR013538">
    <property type="entry name" value="ASHA1/2-like_C"/>
</dbReference>
<name>A0A895XFM8_9ACTN</name>
<dbReference type="InterPro" id="IPR023393">
    <property type="entry name" value="START-like_dom_sf"/>
</dbReference>
<dbReference type="Gene3D" id="3.30.530.20">
    <property type="match status" value="1"/>
</dbReference>
<dbReference type="CDD" id="cd08899">
    <property type="entry name" value="SRPBCC_CalC_Aha1-like_6"/>
    <property type="match status" value="1"/>
</dbReference>
<dbReference type="RefSeq" id="WP_213170647.1">
    <property type="nucleotide sequence ID" value="NZ_CP070496.1"/>
</dbReference>
<dbReference type="SUPFAM" id="SSF55961">
    <property type="entry name" value="Bet v1-like"/>
    <property type="match status" value="1"/>
</dbReference>
<dbReference type="Pfam" id="PF08327">
    <property type="entry name" value="AHSA1"/>
    <property type="match status" value="1"/>
</dbReference>
<sequence>MNDLMSYLNDSARHIHDGPKGGFIVSLSHVYKTDLEDLWDACTNPQRLPRWFLPVTGDLSVGGHYQLEGNASGTIKSCEPPRALLVSWEFDDKYSELEALLESEGEHARLTLKHFVPDDEHWAEFGPAATGIGWDMALGSLAAHTVGTEFGRSPEWFESDEAVSFMSQSAQQWTQAHIDSGADIAEAKAMAARTINVYTGGQEGSERE</sequence>
<accession>A0A895XFM8</accession>
<feature type="domain" description="Activator of Hsp90 ATPase homologue 1/2-like C-terminal" evidence="2">
    <location>
        <begin position="33"/>
        <end position="143"/>
    </location>
</feature>
<dbReference type="EMBL" id="CP070496">
    <property type="protein sequence ID" value="QSB04651.1"/>
    <property type="molecule type" value="Genomic_DNA"/>
</dbReference>
<evidence type="ECO:0000313" key="4">
    <source>
        <dbReference type="Proteomes" id="UP000662939"/>
    </source>
</evidence>
<comment type="similarity">
    <text evidence="1">Belongs to the AHA1 family.</text>
</comment>
<gene>
    <name evidence="3" type="ORF">JQS30_12835</name>
</gene>
<reference evidence="3" key="1">
    <citation type="submission" date="2021-02" db="EMBL/GenBank/DDBJ databases">
        <title>Natronoglycomyces albus gen. nov., sp. nov, a haloalkaliphilic actinobacterium from a soda solonchak soil.</title>
        <authorList>
            <person name="Sorokin D.Y."/>
            <person name="Khijniak T.V."/>
            <person name="Zakharycheva A.P."/>
            <person name="Boueva O.V."/>
            <person name="Ariskina E.V."/>
            <person name="Hahnke R.L."/>
            <person name="Bunk B."/>
            <person name="Sproer C."/>
            <person name="Schumann P."/>
            <person name="Evtushenko L.I."/>
            <person name="Kublanov I.V."/>
        </authorList>
    </citation>
    <scope>NUCLEOTIDE SEQUENCE</scope>
    <source>
        <strain evidence="3">DSM 106290</strain>
    </source>
</reference>